<dbReference type="GO" id="GO:0015979">
    <property type="term" value="P:photosynthesis"/>
    <property type="evidence" value="ECO:0007669"/>
    <property type="project" value="InterPro"/>
</dbReference>
<proteinExistence type="predicted"/>
<dbReference type="GO" id="GO:0019898">
    <property type="term" value="C:extrinsic component of membrane"/>
    <property type="evidence" value="ECO:0007669"/>
    <property type="project" value="InterPro"/>
</dbReference>
<gene>
    <name evidence="3" type="ORF">POTOM_032896</name>
</gene>
<dbReference type="EMBL" id="JAAWWB010000017">
    <property type="protein sequence ID" value="KAG6762398.1"/>
    <property type="molecule type" value="Genomic_DNA"/>
</dbReference>
<feature type="compositionally biased region" description="Low complexity" evidence="1">
    <location>
        <begin position="1"/>
        <end position="19"/>
    </location>
</feature>
<dbReference type="PANTHER" id="PTHR31407:SF20">
    <property type="entry name" value="THYLAKOID LUMENAL 19 KDA PROTEIN, CHLOROPLASTIC"/>
    <property type="match status" value="1"/>
</dbReference>
<evidence type="ECO:0000259" key="2">
    <source>
        <dbReference type="Pfam" id="PF01789"/>
    </source>
</evidence>
<accession>A0A8X7YZG8</accession>
<feature type="compositionally biased region" description="Polar residues" evidence="1">
    <location>
        <begin position="20"/>
        <end position="30"/>
    </location>
</feature>
<name>A0A8X7YZG8_POPTO</name>
<dbReference type="AlphaFoldDB" id="A0A8X7YZG8"/>
<dbReference type="OrthoDB" id="1916780at2759"/>
<evidence type="ECO:0000256" key="1">
    <source>
        <dbReference type="SAM" id="MobiDB-lite"/>
    </source>
</evidence>
<feature type="region of interest" description="Disordered" evidence="1">
    <location>
        <begin position="1"/>
        <end position="42"/>
    </location>
</feature>
<dbReference type="Pfam" id="PF01789">
    <property type="entry name" value="PsbP"/>
    <property type="match status" value="1"/>
</dbReference>
<feature type="domain" description="PsbP C-terminal" evidence="2">
    <location>
        <begin position="97"/>
        <end position="236"/>
    </location>
</feature>
<comment type="caution">
    <text evidence="3">The sequence shown here is derived from an EMBL/GenBank/DDBJ whole genome shotgun (WGS) entry which is preliminary data.</text>
</comment>
<dbReference type="Proteomes" id="UP000886885">
    <property type="component" value="Chromosome 9A"/>
</dbReference>
<evidence type="ECO:0000313" key="3">
    <source>
        <dbReference type="EMBL" id="KAG6762398.1"/>
    </source>
</evidence>
<keyword evidence="4" id="KW-1185">Reference proteome</keyword>
<dbReference type="GO" id="GO:0009654">
    <property type="term" value="C:photosystem II oxygen evolving complex"/>
    <property type="evidence" value="ECO:0007669"/>
    <property type="project" value="InterPro"/>
</dbReference>
<dbReference type="PANTHER" id="PTHR31407">
    <property type="match status" value="1"/>
</dbReference>
<organism evidence="3 4">
    <name type="scientific">Populus tomentosa</name>
    <name type="common">Chinese white poplar</name>
    <dbReference type="NCBI Taxonomy" id="118781"/>
    <lineage>
        <taxon>Eukaryota</taxon>
        <taxon>Viridiplantae</taxon>
        <taxon>Streptophyta</taxon>
        <taxon>Embryophyta</taxon>
        <taxon>Tracheophyta</taxon>
        <taxon>Spermatophyta</taxon>
        <taxon>Magnoliopsida</taxon>
        <taxon>eudicotyledons</taxon>
        <taxon>Gunneridae</taxon>
        <taxon>Pentapetalae</taxon>
        <taxon>rosids</taxon>
        <taxon>fabids</taxon>
        <taxon>Malpighiales</taxon>
        <taxon>Salicaceae</taxon>
        <taxon>Saliceae</taxon>
        <taxon>Populus</taxon>
    </lineage>
</organism>
<sequence length="240" mass="26061">MATILSSSARLSSTSTSTAQKPPQTPSLSKTHLPISPPNKPPLTTLAATIAATTILTATTPSLADPSQPFHIYYGTAASAANYGGYGGNSDKKASAEYVYDVPDGWKERLVSKVEKGTNGTDSEFYNPKKRTEKEYLTYLAGFRQLAPKDSVLNNLALSDVDLQDLISGADSVVSEEEKDGNGQLYYVYEIDGVGKHSLIKVTCANNKLYAHFVNAPTPEWNKDQETLRHLHQSFKTVNV</sequence>
<dbReference type="InterPro" id="IPR002683">
    <property type="entry name" value="PsbP_C"/>
</dbReference>
<evidence type="ECO:0000313" key="4">
    <source>
        <dbReference type="Proteomes" id="UP000886885"/>
    </source>
</evidence>
<dbReference type="GO" id="GO:0005509">
    <property type="term" value="F:calcium ion binding"/>
    <property type="evidence" value="ECO:0007669"/>
    <property type="project" value="InterPro"/>
</dbReference>
<reference evidence="3" key="1">
    <citation type="journal article" date="2020" name="bioRxiv">
        <title>Hybrid origin of Populus tomentosa Carr. identified through genome sequencing and phylogenomic analysis.</title>
        <authorList>
            <person name="An X."/>
            <person name="Gao K."/>
            <person name="Chen Z."/>
            <person name="Li J."/>
            <person name="Yang X."/>
            <person name="Yang X."/>
            <person name="Zhou J."/>
            <person name="Guo T."/>
            <person name="Zhao T."/>
            <person name="Huang S."/>
            <person name="Miao D."/>
            <person name="Khan W.U."/>
            <person name="Rao P."/>
            <person name="Ye M."/>
            <person name="Lei B."/>
            <person name="Liao W."/>
            <person name="Wang J."/>
            <person name="Ji L."/>
            <person name="Li Y."/>
            <person name="Guo B."/>
            <person name="Mustafa N.S."/>
            <person name="Li S."/>
            <person name="Yun Q."/>
            <person name="Keller S.R."/>
            <person name="Mao J."/>
            <person name="Zhang R."/>
            <person name="Strauss S.H."/>
        </authorList>
    </citation>
    <scope>NUCLEOTIDE SEQUENCE</scope>
    <source>
        <strain evidence="3">GM15</strain>
        <tissue evidence="3">Leaf</tissue>
    </source>
</reference>
<protein>
    <recommendedName>
        <fullName evidence="2">PsbP C-terminal domain-containing protein</fullName>
    </recommendedName>
</protein>